<sequence length="489" mass="53488">MATKIIYGLSVMTLAMGMTFTSCGDFEPTGYEATPDLPTVRDMKATVSGHTVNVSWQLPSDKNITGVQFIKNADTRNPIMLEANATSYDVKGQPLGVEGYFTVKLCYGDKYVSEGVTVTATLPEEQLAGVTSLTNTISGRTVTLSWALPSASGITGVRIYRDGDVSAAVVLPANATSYEMKAQPMDVEMTYTVELIYDEYYPSVPSTVKATVPYIAPKMAYLLTTNTWQDLPDDDERAAASWFASQDNAEFIQPSQIATLEPDLYPVIWIEIDRVGLPLGWQNLPENIVSDEVIAALREYSANGGSLYLSNMATQLTVPLGIVPDNMAPTVYGNGDGGSGDDVWVINPYLGWDFRNGSDQGFYDRTAHAIYDGLTLEDPNGYGYENLPLIGPGQREDHNCLWDCNIYGRGSYPDVIANFEATTGSLVLATWGHVRDHCVAGLVEFYSNANHGRCIANGFAAYEWNQNSGTNPYQHNVEKLTSNILNYLK</sequence>
<evidence type="ECO:0000313" key="2">
    <source>
        <dbReference type="Proteomes" id="UP000306319"/>
    </source>
</evidence>
<name>A0AC61RGE2_9BACT</name>
<keyword evidence="2" id="KW-1185">Reference proteome</keyword>
<gene>
    <name evidence="1" type="ORF">E5331_10885</name>
</gene>
<comment type="caution">
    <text evidence="1">The sequence shown here is derived from an EMBL/GenBank/DDBJ whole genome shotgun (WGS) entry which is preliminary data.</text>
</comment>
<protein>
    <submittedName>
        <fullName evidence="1">DUF4960 domain-containing protein</fullName>
    </submittedName>
</protein>
<reference evidence="1" key="1">
    <citation type="submission" date="2019-04" db="EMBL/GenBank/DDBJ databases">
        <title>Microbes associate with the intestines of laboratory mice.</title>
        <authorList>
            <person name="Navarre W."/>
            <person name="Wong E."/>
            <person name="Huang K."/>
            <person name="Tropini C."/>
            <person name="Ng K."/>
            <person name="Yu B."/>
        </authorList>
    </citation>
    <scope>NUCLEOTIDE SEQUENCE</scope>
    <source>
        <strain evidence="1">NM04_E33</strain>
    </source>
</reference>
<accession>A0AC61RGE2</accession>
<dbReference type="Proteomes" id="UP000306319">
    <property type="component" value="Unassembled WGS sequence"/>
</dbReference>
<evidence type="ECO:0000313" key="1">
    <source>
        <dbReference type="EMBL" id="TGY78374.1"/>
    </source>
</evidence>
<organism evidence="1 2">
    <name type="scientific">Lepagella muris</name>
    <dbReference type="NCBI Taxonomy" id="3032870"/>
    <lineage>
        <taxon>Bacteria</taxon>
        <taxon>Pseudomonadati</taxon>
        <taxon>Bacteroidota</taxon>
        <taxon>Bacteroidia</taxon>
        <taxon>Bacteroidales</taxon>
        <taxon>Muribaculaceae</taxon>
        <taxon>Lepagella</taxon>
    </lineage>
</organism>
<dbReference type="EMBL" id="SRYB01000014">
    <property type="protein sequence ID" value="TGY78374.1"/>
    <property type="molecule type" value="Genomic_DNA"/>
</dbReference>
<proteinExistence type="predicted"/>